<evidence type="ECO:0000313" key="4">
    <source>
        <dbReference type="EMBL" id="KHJ30718.1"/>
    </source>
</evidence>
<dbReference type="STRING" id="52586.A0A0B1NXL6"/>
<dbReference type="GO" id="GO:0005085">
    <property type="term" value="F:guanyl-nucleotide exchange factor activity"/>
    <property type="evidence" value="ECO:0007669"/>
    <property type="project" value="InterPro"/>
</dbReference>
<feature type="region of interest" description="Disordered" evidence="1">
    <location>
        <begin position="606"/>
        <end position="625"/>
    </location>
</feature>
<dbReference type="InterPro" id="IPR003892">
    <property type="entry name" value="CUE"/>
</dbReference>
<dbReference type="PANTHER" id="PTHR23101">
    <property type="entry name" value="RAB GDP/GTP EXCHANGE FACTOR"/>
    <property type="match status" value="1"/>
</dbReference>
<feature type="region of interest" description="Disordered" evidence="1">
    <location>
        <begin position="60"/>
        <end position="80"/>
    </location>
</feature>
<proteinExistence type="predicted"/>
<dbReference type="Gene3D" id="1.10.8.10">
    <property type="entry name" value="DNA helicase RuvA subunit, C-terminal domain"/>
    <property type="match status" value="1"/>
</dbReference>
<feature type="compositionally biased region" description="Polar residues" evidence="1">
    <location>
        <begin position="378"/>
        <end position="388"/>
    </location>
</feature>
<dbReference type="SMART" id="SM00167">
    <property type="entry name" value="VPS9"/>
    <property type="match status" value="1"/>
</dbReference>
<organism evidence="4 5">
    <name type="scientific">Uncinula necator</name>
    <name type="common">Grape powdery mildew</name>
    <dbReference type="NCBI Taxonomy" id="52586"/>
    <lineage>
        <taxon>Eukaryota</taxon>
        <taxon>Fungi</taxon>
        <taxon>Dikarya</taxon>
        <taxon>Ascomycota</taxon>
        <taxon>Pezizomycotina</taxon>
        <taxon>Leotiomycetes</taxon>
        <taxon>Erysiphales</taxon>
        <taxon>Erysiphaceae</taxon>
        <taxon>Erysiphe</taxon>
    </lineage>
</organism>
<evidence type="ECO:0000259" key="2">
    <source>
        <dbReference type="PROSITE" id="PS51140"/>
    </source>
</evidence>
<dbReference type="Pfam" id="PF02204">
    <property type="entry name" value="VPS9"/>
    <property type="match status" value="1"/>
</dbReference>
<name>A0A0B1NXL6_UNCNE</name>
<dbReference type="GO" id="GO:0043130">
    <property type="term" value="F:ubiquitin binding"/>
    <property type="evidence" value="ECO:0007669"/>
    <property type="project" value="InterPro"/>
</dbReference>
<gene>
    <name evidence="4" type="ORF">EV44_g0926</name>
</gene>
<comment type="caution">
    <text evidence="4">The sequence shown here is derived from an EMBL/GenBank/DDBJ whole genome shotgun (WGS) entry which is preliminary data.</text>
</comment>
<dbReference type="GO" id="GO:0030139">
    <property type="term" value="C:endocytic vesicle"/>
    <property type="evidence" value="ECO:0007669"/>
    <property type="project" value="TreeGrafter"/>
</dbReference>
<dbReference type="GO" id="GO:0005829">
    <property type="term" value="C:cytosol"/>
    <property type="evidence" value="ECO:0007669"/>
    <property type="project" value="TreeGrafter"/>
</dbReference>
<dbReference type="EMBL" id="JNVN01003721">
    <property type="protein sequence ID" value="KHJ30718.1"/>
    <property type="molecule type" value="Genomic_DNA"/>
</dbReference>
<feature type="compositionally biased region" description="Polar residues" evidence="1">
    <location>
        <begin position="232"/>
        <end position="241"/>
    </location>
</feature>
<dbReference type="InterPro" id="IPR003123">
    <property type="entry name" value="VPS9"/>
</dbReference>
<dbReference type="Pfam" id="PF18151">
    <property type="entry name" value="DUF5601"/>
    <property type="match status" value="1"/>
</dbReference>
<dbReference type="PANTHER" id="PTHR23101:SF25">
    <property type="entry name" value="GTPASE-ACTIVATING PROTEIN AND VPS9 DOMAIN-CONTAINING PROTEIN 1"/>
    <property type="match status" value="1"/>
</dbReference>
<feature type="domain" description="CUE" evidence="2">
    <location>
        <begin position="722"/>
        <end position="752"/>
    </location>
</feature>
<dbReference type="SUPFAM" id="SSF109993">
    <property type="entry name" value="VPS9 domain"/>
    <property type="match status" value="1"/>
</dbReference>
<accession>A0A0B1NXL6</accession>
<protein>
    <submittedName>
        <fullName evidence="4">Putative guanine nucleotide exchange factor</fullName>
    </submittedName>
</protein>
<dbReference type="Gene3D" id="1.10.246.120">
    <property type="match status" value="1"/>
</dbReference>
<dbReference type="GO" id="GO:0031267">
    <property type="term" value="F:small GTPase binding"/>
    <property type="evidence" value="ECO:0007669"/>
    <property type="project" value="TreeGrafter"/>
</dbReference>
<evidence type="ECO:0000256" key="1">
    <source>
        <dbReference type="SAM" id="MobiDB-lite"/>
    </source>
</evidence>
<dbReference type="AlphaFoldDB" id="A0A0B1NXL6"/>
<dbReference type="InterPro" id="IPR009060">
    <property type="entry name" value="UBA-like_sf"/>
</dbReference>
<evidence type="ECO:0000259" key="3">
    <source>
        <dbReference type="PROSITE" id="PS51205"/>
    </source>
</evidence>
<dbReference type="SUPFAM" id="SSF46934">
    <property type="entry name" value="UBA-like"/>
    <property type="match status" value="1"/>
</dbReference>
<dbReference type="InterPro" id="IPR037191">
    <property type="entry name" value="VPS9_dom_sf"/>
</dbReference>
<feature type="domain" description="VPS9" evidence="3">
    <location>
        <begin position="413"/>
        <end position="552"/>
    </location>
</feature>
<dbReference type="InterPro" id="IPR041545">
    <property type="entry name" value="DUF5601"/>
</dbReference>
<dbReference type="InterPro" id="IPR045046">
    <property type="entry name" value="Vps9-like"/>
</dbReference>
<dbReference type="HOGENOM" id="CLU_007625_0_0_1"/>
<evidence type="ECO:0000313" key="5">
    <source>
        <dbReference type="Proteomes" id="UP000030854"/>
    </source>
</evidence>
<dbReference type="PROSITE" id="PS51205">
    <property type="entry name" value="VPS9"/>
    <property type="match status" value="1"/>
</dbReference>
<dbReference type="PROSITE" id="PS51140">
    <property type="entry name" value="CUE"/>
    <property type="match status" value="1"/>
</dbReference>
<dbReference type="GO" id="GO:0016192">
    <property type="term" value="P:vesicle-mediated transport"/>
    <property type="evidence" value="ECO:0007669"/>
    <property type="project" value="InterPro"/>
</dbReference>
<keyword evidence="5" id="KW-1185">Reference proteome</keyword>
<sequence>MGERMSSGESLDNTSNVIDSLERWQHEPKYKDFQENTFSTSNIEKTSHSSIDTEIEVKNDILKSGPENSQSSNIRKDKEQPLKEYIDFRSGNIKSGLEHTKLNAQHDFSYQNLDQSIPLQSLEISNSTFDELNSKTPHDELEKSLLTSDTAFVEKSSISEDEKVENPNPEIKSIIDQFSERFDSLRHESVVLPRLEAASSILGDSIQHPPRKSSLEPIKPKKNFRSSKDSENQPNQQNSHTPDFRPSRSIPSAVTTNILDKRNKSLEASISPSFQQPPSPEPESEPIIPFDFHRFLEQLRHKSADPVAKYLRSFLQEFGKKQWMVHEQVKIISDFLIFISNKMEHCEVWAELSDSEFDNAREGMEKLVMNRLYTQTFSPTIQPSQPSPGSKLKRKGLERPVGPGRRGQHQEDVERDEILAQKVSIYGWIKEEHLDISPVSDSGKNFLVIAKRELLKIKAYRAPRDKIICVLNCCKVIFGLLKHLKSDSSADSFMPLLIFVILQANPEHLVSNVQYILRFRNQEKLVGEVGYYLSSLLGAVHFIENLDRTSLTISDEDFERNVEAAVSAIAEKHQAQTHEIIQVSPEAISQKNEQIPRYLTEVKSLNTKKPNSAEELQSNDGSKEKAPIGSLLQTIQRPLSTMGWIFSEDSSASQNLPARMPRFDNVLFPISSSQSSMENHEDVTCQKDDQACNFHKENNTEIITERQINTSITETCQSQRSEYSNIAETLACMFPDLDKELIRDVVVQKEGM</sequence>
<feature type="compositionally biased region" description="Polar residues" evidence="1">
    <location>
        <begin position="606"/>
        <end position="620"/>
    </location>
</feature>
<reference evidence="4 5" key="1">
    <citation type="journal article" date="2014" name="BMC Genomics">
        <title>Adaptive genomic structural variation in the grape powdery mildew pathogen, Erysiphe necator.</title>
        <authorList>
            <person name="Jones L."/>
            <person name="Riaz S."/>
            <person name="Morales-Cruz A."/>
            <person name="Amrine K.C."/>
            <person name="McGuire B."/>
            <person name="Gubler W.D."/>
            <person name="Walker M.A."/>
            <person name="Cantu D."/>
        </authorList>
    </citation>
    <scope>NUCLEOTIDE SEQUENCE [LARGE SCALE GENOMIC DNA]</scope>
    <source>
        <strain evidence="5">c</strain>
    </source>
</reference>
<dbReference type="Proteomes" id="UP000030854">
    <property type="component" value="Unassembled WGS sequence"/>
</dbReference>
<feature type="region of interest" description="Disordered" evidence="1">
    <location>
        <begin position="203"/>
        <end position="250"/>
    </location>
</feature>
<feature type="region of interest" description="Disordered" evidence="1">
    <location>
        <begin position="378"/>
        <end position="411"/>
    </location>
</feature>
<dbReference type="Gene3D" id="1.20.1050.80">
    <property type="entry name" value="VPS9 domain"/>
    <property type="match status" value="1"/>
</dbReference>